<reference evidence="4 5" key="1">
    <citation type="submission" date="2016-10" db="EMBL/GenBank/DDBJ databases">
        <authorList>
            <person name="de Groot N.N."/>
        </authorList>
    </citation>
    <scope>NUCLEOTIDE SEQUENCE [LARGE SCALE GENOMIC DNA]</scope>
    <source>
        <strain evidence="4 5">DSM 3756</strain>
    </source>
</reference>
<protein>
    <submittedName>
        <fullName evidence="4">ADP-ribose pyrophosphatase YjhB, NUDIX family</fullName>
    </submittedName>
</protein>
<dbReference type="STRING" id="28442.SAMN05443574_101443"/>
<dbReference type="PRINTS" id="PR00502">
    <property type="entry name" value="NUDIXFAMILY"/>
</dbReference>
<comment type="cofactor">
    <cofactor evidence="1">
        <name>Mg(2+)</name>
        <dbReference type="ChEBI" id="CHEBI:18420"/>
    </cofactor>
</comment>
<dbReference type="RefSeq" id="WP_004518659.1">
    <property type="nucleotide sequence ID" value="NZ_FNOF01000001.1"/>
</dbReference>
<keyword evidence="2" id="KW-0378">Hydrolase</keyword>
<dbReference type="PANTHER" id="PTHR43046">
    <property type="entry name" value="GDP-MANNOSE MANNOSYL HYDROLASE"/>
    <property type="match status" value="1"/>
</dbReference>
<accession>A0A1H2R0T2</accession>
<proteinExistence type="predicted"/>
<evidence type="ECO:0000256" key="2">
    <source>
        <dbReference type="ARBA" id="ARBA00022801"/>
    </source>
</evidence>
<evidence type="ECO:0000313" key="4">
    <source>
        <dbReference type="EMBL" id="SDW12740.1"/>
    </source>
</evidence>
<dbReference type="PANTHER" id="PTHR43046:SF2">
    <property type="entry name" value="8-OXO-DGTP DIPHOSPHATASE-RELATED"/>
    <property type="match status" value="1"/>
</dbReference>
<dbReference type="Pfam" id="PF00293">
    <property type="entry name" value="NUDIX"/>
    <property type="match status" value="1"/>
</dbReference>
<dbReference type="EMBL" id="FNOF01000001">
    <property type="protein sequence ID" value="SDW12740.1"/>
    <property type="molecule type" value="Genomic_DNA"/>
</dbReference>
<dbReference type="SUPFAM" id="SSF55811">
    <property type="entry name" value="Nudix"/>
    <property type="match status" value="1"/>
</dbReference>
<dbReference type="InterPro" id="IPR020476">
    <property type="entry name" value="Nudix_hydrolase"/>
</dbReference>
<dbReference type="CDD" id="cd02883">
    <property type="entry name" value="NUDIX_Hydrolase"/>
    <property type="match status" value="1"/>
</dbReference>
<dbReference type="GO" id="GO:0016787">
    <property type="term" value="F:hydrolase activity"/>
    <property type="evidence" value="ECO:0007669"/>
    <property type="project" value="UniProtKB-KW"/>
</dbReference>
<organism evidence="4 5">
    <name type="scientific">Haloarcula vallismortis</name>
    <name type="common">Halobacterium vallismortis</name>
    <dbReference type="NCBI Taxonomy" id="28442"/>
    <lineage>
        <taxon>Archaea</taxon>
        <taxon>Methanobacteriati</taxon>
        <taxon>Methanobacteriota</taxon>
        <taxon>Stenosarchaea group</taxon>
        <taxon>Halobacteria</taxon>
        <taxon>Halobacteriales</taxon>
        <taxon>Haloarculaceae</taxon>
        <taxon>Haloarcula</taxon>
    </lineage>
</organism>
<dbReference type="Gene3D" id="3.90.79.10">
    <property type="entry name" value="Nucleoside Triphosphate Pyrophosphohydrolase"/>
    <property type="match status" value="1"/>
</dbReference>
<dbReference type="PROSITE" id="PS51462">
    <property type="entry name" value="NUDIX"/>
    <property type="match status" value="1"/>
</dbReference>
<dbReference type="AlphaFoldDB" id="A0A1H2R0T2"/>
<evidence type="ECO:0000256" key="1">
    <source>
        <dbReference type="ARBA" id="ARBA00001946"/>
    </source>
</evidence>
<dbReference type="InterPro" id="IPR015797">
    <property type="entry name" value="NUDIX_hydrolase-like_dom_sf"/>
</dbReference>
<dbReference type="InterPro" id="IPR020084">
    <property type="entry name" value="NUDIX_hydrolase_CS"/>
</dbReference>
<evidence type="ECO:0000313" key="5">
    <source>
        <dbReference type="Proteomes" id="UP000182573"/>
    </source>
</evidence>
<gene>
    <name evidence="4" type="ORF">SAMN05443574_101443</name>
</gene>
<evidence type="ECO:0000259" key="3">
    <source>
        <dbReference type="PROSITE" id="PS51462"/>
    </source>
</evidence>
<name>A0A1H2R0T2_HALVA</name>
<dbReference type="InterPro" id="IPR000086">
    <property type="entry name" value="NUDIX_hydrolase_dom"/>
</dbReference>
<dbReference type="Proteomes" id="UP000182573">
    <property type="component" value="Unassembled WGS sequence"/>
</dbReference>
<feature type="domain" description="Nudix hydrolase" evidence="3">
    <location>
        <begin position="23"/>
        <end position="151"/>
    </location>
</feature>
<sequence>MVEFHVSKPTVDPTTSDLATGGRLRSGAKALIRSSDLVLLVREYHADGTPFWTLPGGGIQAGEDDREALERELVEELGCRSVIRKPVATVYYAHHSCSQTLSAYRVFGCQLLDQPTPNAAEGVQAARWVPPESPPEQTLPQVRWVLRTHYW</sequence>
<dbReference type="PROSITE" id="PS00893">
    <property type="entry name" value="NUDIX_BOX"/>
    <property type="match status" value="1"/>
</dbReference>